<dbReference type="Pfam" id="PF13558">
    <property type="entry name" value="SbcC_Walker_B"/>
    <property type="match status" value="1"/>
</dbReference>
<evidence type="ECO:0000313" key="6">
    <source>
        <dbReference type="EMBL" id="HIU59415.1"/>
    </source>
</evidence>
<dbReference type="Pfam" id="PF13476">
    <property type="entry name" value="AAA_23"/>
    <property type="match status" value="1"/>
</dbReference>
<dbReference type="GO" id="GO:0016887">
    <property type="term" value="F:ATP hydrolysis activity"/>
    <property type="evidence" value="ECO:0007669"/>
    <property type="project" value="InterPro"/>
</dbReference>
<reference evidence="6" key="2">
    <citation type="journal article" date="2021" name="PeerJ">
        <title>Extensive microbial diversity within the chicken gut microbiome revealed by metagenomics and culture.</title>
        <authorList>
            <person name="Gilroy R."/>
            <person name="Ravi A."/>
            <person name="Getino M."/>
            <person name="Pursley I."/>
            <person name="Horton D.L."/>
            <person name="Alikhan N.F."/>
            <person name="Baker D."/>
            <person name="Gharbi K."/>
            <person name="Hall N."/>
            <person name="Watson M."/>
            <person name="Adriaenssens E.M."/>
            <person name="Foster-Nyarko E."/>
            <person name="Jarju S."/>
            <person name="Secka A."/>
            <person name="Antonio M."/>
            <person name="Oren A."/>
            <person name="Chaudhuri R.R."/>
            <person name="La Ragione R."/>
            <person name="Hildebrand F."/>
            <person name="Pallen M.J."/>
        </authorList>
    </citation>
    <scope>NUCLEOTIDE SEQUENCE</scope>
    <source>
        <strain evidence="6">11687</strain>
    </source>
</reference>
<evidence type="ECO:0000259" key="5">
    <source>
        <dbReference type="Pfam" id="PF13476"/>
    </source>
</evidence>
<dbReference type="EMBL" id="DVMZ01000131">
    <property type="protein sequence ID" value="HIU59415.1"/>
    <property type="molecule type" value="Genomic_DNA"/>
</dbReference>
<evidence type="ECO:0000256" key="1">
    <source>
        <dbReference type="ARBA" id="ARBA00006930"/>
    </source>
</evidence>
<name>A0A9D1MFV7_9FIRM</name>
<protein>
    <recommendedName>
        <fullName evidence="3">Nuclease SbcCD subunit C</fullName>
    </recommendedName>
</protein>
<evidence type="ECO:0000256" key="3">
    <source>
        <dbReference type="ARBA" id="ARBA00013368"/>
    </source>
</evidence>
<dbReference type="PANTHER" id="PTHR32114">
    <property type="entry name" value="ABC TRANSPORTER ABCH.3"/>
    <property type="match status" value="1"/>
</dbReference>
<comment type="subunit">
    <text evidence="2">Heterodimer of SbcC and SbcD.</text>
</comment>
<dbReference type="AlphaFoldDB" id="A0A9D1MFV7"/>
<organism evidence="6 7">
    <name type="scientific">Candidatus Scatosoma pullistercoris</name>
    <dbReference type="NCBI Taxonomy" id="2840934"/>
    <lineage>
        <taxon>Bacteria</taxon>
        <taxon>Bacillati</taxon>
        <taxon>Bacillota</taxon>
        <taxon>Clostridia</taxon>
        <taxon>Candidatus Scatosoma</taxon>
    </lineage>
</organism>
<sequence length="864" mass="97193">MKPVYLEFCGVNSFSEKTQIDFSKLLEGGLFGIFGDTGSGKSTILDCIHFALYGKIERSSGTDSINYKCDKAYVIYDFEIVHDGARHTYRAQRERRRKNNVAKAFLYRLGEKGTWEGLAEGVNEVDARIEEIIGLSFEDFKKCIALPQGEFAGLVKARPAERLQLVSRLFDLEKYGDRLSKAVRDRCQAAENDLAVLRSRLQENAEGTEERLAEEQKKLDAAQAGLAGVKAALEKAEKEFTAVSRLAEEKKEYDALKLKAARAEEKLAFYAERREKLERYAAAVAVRDKSAELAELKKKKALAEAQAEKAETFLAAAQEAVRVQRNALRTSGLEERAESLAMALGKLESAEEDVKACLAAEEKLKACTARYKELKNKVPEEDFNGLLAAADAEKAALGEDESFTEYLRRSFRDVLVSETCGEIREDLRELGRKYPETEEDVAALIRKYAPAEKGSDRFFDIAAAQQEFKKAEKKRAELSEKRREIEARKQAFEANEREKERVVEDGKHYRERWEAAKQKIQLVKDLGTPEEVKKQLEAVKRAKKKAEDDIAEAEKKQTEWTGARESSRAQAELYAGQAEEAEKALAALLKENGFSGETEARSLVAEIGDSKRAKGECDAFFEEYNLTANRLSQIPAEKFDGFSETRFSEAEERKRSLASENERLIQEIAVGKQETDRIAGLLARCREIGRECAVKEKERELLEKLRLLVQRGKFMEFIASEYLQEVCVSASRTLLSLTGGRYFLRYEDEFRAGDNLNGGTLRSVRTLSGGETFLVSLSLALALSGAICAKSLRPIEFFFLDEGFGTLDEKLVDTVMDVLEKLRSRNFSVGIISHVEELKHRIDHKILVSGATEQRGSSVRVEAY</sequence>
<dbReference type="InterPro" id="IPR038729">
    <property type="entry name" value="Rad50/SbcC_AAA"/>
</dbReference>
<dbReference type="PANTHER" id="PTHR32114:SF2">
    <property type="entry name" value="ABC TRANSPORTER ABCH.3"/>
    <property type="match status" value="1"/>
</dbReference>
<feature type="coiled-coil region" evidence="4">
    <location>
        <begin position="180"/>
        <end position="320"/>
    </location>
</feature>
<accession>A0A9D1MFV7</accession>
<feature type="coiled-coil region" evidence="4">
    <location>
        <begin position="536"/>
        <end position="591"/>
    </location>
</feature>
<feature type="coiled-coil region" evidence="4">
    <location>
        <begin position="461"/>
        <end position="502"/>
    </location>
</feature>
<evidence type="ECO:0000256" key="2">
    <source>
        <dbReference type="ARBA" id="ARBA00011322"/>
    </source>
</evidence>
<feature type="domain" description="Rad50/SbcC-type AAA" evidence="5">
    <location>
        <begin position="6"/>
        <end position="222"/>
    </location>
</feature>
<dbReference type="InterPro" id="IPR027417">
    <property type="entry name" value="P-loop_NTPase"/>
</dbReference>
<gene>
    <name evidence="6" type="ORF">IAC57_04855</name>
</gene>
<comment type="caution">
    <text evidence="6">The sequence shown here is derived from an EMBL/GenBank/DDBJ whole genome shotgun (WGS) entry which is preliminary data.</text>
</comment>
<dbReference type="Gene3D" id="3.40.50.300">
    <property type="entry name" value="P-loop containing nucleotide triphosphate hydrolases"/>
    <property type="match status" value="2"/>
</dbReference>
<dbReference type="Proteomes" id="UP000824081">
    <property type="component" value="Unassembled WGS sequence"/>
</dbReference>
<dbReference type="SUPFAM" id="SSF52540">
    <property type="entry name" value="P-loop containing nucleoside triphosphate hydrolases"/>
    <property type="match status" value="1"/>
</dbReference>
<evidence type="ECO:0000256" key="4">
    <source>
        <dbReference type="SAM" id="Coils"/>
    </source>
</evidence>
<reference evidence="6" key="1">
    <citation type="submission" date="2020-10" db="EMBL/GenBank/DDBJ databases">
        <authorList>
            <person name="Gilroy R."/>
        </authorList>
    </citation>
    <scope>NUCLEOTIDE SEQUENCE</scope>
    <source>
        <strain evidence="6">11687</strain>
    </source>
</reference>
<evidence type="ECO:0000313" key="7">
    <source>
        <dbReference type="Proteomes" id="UP000824081"/>
    </source>
</evidence>
<proteinExistence type="inferred from homology"/>
<dbReference type="GO" id="GO:0006302">
    <property type="term" value="P:double-strand break repair"/>
    <property type="evidence" value="ECO:0007669"/>
    <property type="project" value="InterPro"/>
</dbReference>
<keyword evidence="4" id="KW-0175">Coiled coil</keyword>
<comment type="similarity">
    <text evidence="1">Belongs to the SMC family. SbcC subfamily.</text>
</comment>